<dbReference type="Proteomes" id="UP000609651">
    <property type="component" value="Unassembled WGS sequence"/>
</dbReference>
<reference evidence="2 3" key="1">
    <citation type="journal article" date="2020" name="Syst. Appl. Microbiol.">
        <title>Alienimonas chondri sp. nov., a novel planctomycete isolated from the biofilm of the red alga Chondrus crispus.</title>
        <authorList>
            <person name="Vitorino I."/>
            <person name="Albuquerque L."/>
            <person name="Wiegand S."/>
            <person name="Kallscheuer N."/>
            <person name="da Costa M.S."/>
            <person name="Lobo-da-Cunha A."/>
            <person name="Jogler C."/>
            <person name="Lage O.M."/>
        </authorList>
    </citation>
    <scope>NUCLEOTIDE SEQUENCE [LARGE SCALE GENOMIC DNA]</scope>
    <source>
        <strain evidence="2 3">LzC2</strain>
    </source>
</reference>
<proteinExistence type="predicted"/>
<keyword evidence="1" id="KW-0812">Transmembrane</keyword>
<keyword evidence="1" id="KW-1133">Transmembrane helix</keyword>
<evidence type="ECO:0000313" key="3">
    <source>
        <dbReference type="Proteomes" id="UP000609651"/>
    </source>
</evidence>
<feature type="transmembrane region" description="Helical" evidence="1">
    <location>
        <begin position="52"/>
        <end position="69"/>
    </location>
</feature>
<evidence type="ECO:0000313" key="2">
    <source>
        <dbReference type="EMBL" id="NNJ27463.1"/>
    </source>
</evidence>
<protein>
    <submittedName>
        <fullName evidence="2">Uncharacterized protein</fullName>
    </submittedName>
</protein>
<keyword evidence="3" id="KW-1185">Reference proteome</keyword>
<keyword evidence="1" id="KW-0472">Membrane</keyword>
<name>A0ABX1VH57_9PLAN</name>
<organism evidence="2 3">
    <name type="scientific">Alienimonas chondri</name>
    <dbReference type="NCBI Taxonomy" id="2681879"/>
    <lineage>
        <taxon>Bacteria</taxon>
        <taxon>Pseudomonadati</taxon>
        <taxon>Planctomycetota</taxon>
        <taxon>Planctomycetia</taxon>
        <taxon>Planctomycetales</taxon>
        <taxon>Planctomycetaceae</taxon>
        <taxon>Alienimonas</taxon>
    </lineage>
</organism>
<comment type="caution">
    <text evidence="2">The sequence shown here is derived from an EMBL/GenBank/DDBJ whole genome shotgun (WGS) entry which is preliminary data.</text>
</comment>
<evidence type="ECO:0000256" key="1">
    <source>
        <dbReference type="SAM" id="Phobius"/>
    </source>
</evidence>
<feature type="transmembrane region" description="Helical" evidence="1">
    <location>
        <begin position="89"/>
        <end position="107"/>
    </location>
</feature>
<sequence>MSPRSLVALPIFVFSLLLCADTHQRALCIALSNVFGYVWISLIWHAERGRLVWYYLLFVGAVGPFTYFRDDPQRDFMISLGYSALWYHLYQPLAALTVPAVSFAVRFRRRTPERMIEPFFFRSAFEILIGVPALTFLMAMTS</sequence>
<gene>
    <name evidence="2" type="ORF">LzC2_35680</name>
</gene>
<feature type="transmembrane region" description="Helical" evidence="1">
    <location>
        <begin position="29"/>
        <end position="45"/>
    </location>
</feature>
<accession>A0ABX1VH57</accession>
<dbReference type="RefSeq" id="WP_171189375.1">
    <property type="nucleotide sequence ID" value="NZ_WTPX01000156.1"/>
</dbReference>
<dbReference type="EMBL" id="WTPX01000156">
    <property type="protein sequence ID" value="NNJ27463.1"/>
    <property type="molecule type" value="Genomic_DNA"/>
</dbReference>
<feature type="transmembrane region" description="Helical" evidence="1">
    <location>
        <begin position="119"/>
        <end position="140"/>
    </location>
</feature>